<keyword evidence="3 6" id="KW-0812">Transmembrane</keyword>
<evidence type="ECO:0000256" key="4">
    <source>
        <dbReference type="ARBA" id="ARBA00022989"/>
    </source>
</evidence>
<dbReference type="GO" id="GO:0016020">
    <property type="term" value="C:membrane"/>
    <property type="evidence" value="ECO:0007669"/>
    <property type="project" value="UniProtKB-SubCell"/>
</dbReference>
<reference evidence="7 8" key="1">
    <citation type="journal article" date="2023" name="Arcadia Sci">
        <title>De novo assembly of a long-read Amblyomma americanum tick genome.</title>
        <authorList>
            <person name="Chou S."/>
            <person name="Poskanzer K.E."/>
            <person name="Rollins M."/>
            <person name="Thuy-Boun P.S."/>
        </authorList>
    </citation>
    <scope>NUCLEOTIDE SEQUENCE [LARGE SCALE GENOMIC DNA]</scope>
    <source>
        <strain evidence="7">F_SG_1</strain>
        <tissue evidence="7">Salivary glands</tissue>
    </source>
</reference>
<comment type="similarity">
    <text evidence="2 6">Belongs to the peroxisomal membrane protein PXMP2/4 family.</text>
</comment>
<comment type="caution">
    <text evidence="7">The sequence shown here is derived from an EMBL/GenBank/DDBJ whole genome shotgun (WGS) entry which is preliminary data.</text>
</comment>
<feature type="transmembrane region" description="Helical" evidence="6">
    <location>
        <begin position="167"/>
        <end position="185"/>
    </location>
</feature>
<dbReference type="InterPro" id="IPR007248">
    <property type="entry name" value="Mpv17_PMP22"/>
</dbReference>
<evidence type="ECO:0000313" key="8">
    <source>
        <dbReference type="Proteomes" id="UP001321473"/>
    </source>
</evidence>
<feature type="non-terminal residue" evidence="7">
    <location>
        <position position="1"/>
    </location>
</feature>
<dbReference type="EMBL" id="JARKHS020025183">
    <property type="protein sequence ID" value="KAK8767677.1"/>
    <property type="molecule type" value="Genomic_DNA"/>
</dbReference>
<name>A0AAQ4DYY7_AMBAM</name>
<evidence type="ECO:0000256" key="3">
    <source>
        <dbReference type="ARBA" id="ARBA00022692"/>
    </source>
</evidence>
<evidence type="ECO:0000313" key="7">
    <source>
        <dbReference type="EMBL" id="KAK8767677.1"/>
    </source>
</evidence>
<dbReference type="GO" id="GO:0061668">
    <property type="term" value="P:mitochondrial ribosome assembly"/>
    <property type="evidence" value="ECO:0007669"/>
    <property type="project" value="TreeGrafter"/>
</dbReference>
<dbReference type="Proteomes" id="UP001321473">
    <property type="component" value="Unassembled WGS sequence"/>
</dbReference>
<gene>
    <name evidence="7" type="ORF">V5799_005542</name>
</gene>
<feature type="transmembrane region" description="Helical" evidence="6">
    <location>
        <begin position="129"/>
        <end position="147"/>
    </location>
</feature>
<dbReference type="Pfam" id="PF04117">
    <property type="entry name" value="Mpv17_PMP22"/>
    <property type="match status" value="1"/>
</dbReference>
<protein>
    <submittedName>
        <fullName evidence="7">Uncharacterized protein</fullName>
    </submittedName>
</protein>
<evidence type="ECO:0000256" key="6">
    <source>
        <dbReference type="RuleBase" id="RU363053"/>
    </source>
</evidence>
<evidence type="ECO:0000256" key="5">
    <source>
        <dbReference type="ARBA" id="ARBA00023136"/>
    </source>
</evidence>
<keyword evidence="8" id="KW-1185">Reference proteome</keyword>
<dbReference type="GO" id="GO:0005739">
    <property type="term" value="C:mitochondrion"/>
    <property type="evidence" value="ECO:0007669"/>
    <property type="project" value="TreeGrafter"/>
</dbReference>
<organism evidence="7 8">
    <name type="scientific">Amblyomma americanum</name>
    <name type="common">Lone star tick</name>
    <dbReference type="NCBI Taxonomy" id="6943"/>
    <lineage>
        <taxon>Eukaryota</taxon>
        <taxon>Metazoa</taxon>
        <taxon>Ecdysozoa</taxon>
        <taxon>Arthropoda</taxon>
        <taxon>Chelicerata</taxon>
        <taxon>Arachnida</taxon>
        <taxon>Acari</taxon>
        <taxon>Parasitiformes</taxon>
        <taxon>Ixodida</taxon>
        <taxon>Ixodoidea</taxon>
        <taxon>Ixodidae</taxon>
        <taxon>Amblyomminae</taxon>
        <taxon>Amblyomma</taxon>
    </lineage>
</organism>
<proteinExistence type="inferred from homology"/>
<dbReference type="PANTHER" id="PTHR11266">
    <property type="entry name" value="PEROXISOMAL MEMBRANE PROTEIN 2, PXMP2 MPV17"/>
    <property type="match status" value="1"/>
</dbReference>
<keyword evidence="5 6" id="KW-0472">Membrane</keyword>
<accession>A0AAQ4DYY7</accession>
<keyword evidence="4 6" id="KW-1133">Transmembrane helix</keyword>
<dbReference type="AlphaFoldDB" id="A0AAQ4DYY7"/>
<comment type="subcellular location">
    <subcellularLocation>
        <location evidence="1">Membrane</location>
        <topology evidence="1">Multi-pass membrane protein</topology>
    </subcellularLocation>
</comment>
<dbReference type="PANTHER" id="PTHR11266:SF8">
    <property type="entry name" value="MPV17-LIKE PROTEIN 2"/>
    <property type="match status" value="1"/>
</dbReference>
<evidence type="ECO:0000256" key="1">
    <source>
        <dbReference type="ARBA" id="ARBA00004141"/>
    </source>
</evidence>
<evidence type="ECO:0000256" key="2">
    <source>
        <dbReference type="ARBA" id="ARBA00006824"/>
    </source>
</evidence>
<sequence length="258" mass="29831">VINNVIKKQIAHNFLQRFSGAAVSFWVTVWTPHERVIESSTLVEAFRVVLCHMRRCRTSSELTGELHPMEYGALQLFRRFGRALFGRHLVATNATISTVMGITGDLVQQHYEILCGHQADINAVRTSHMAAAGLTTGMVCHYWYVLLDRWMLGRSLRTVLLKVLYDQVVFSPICLAVYFGTVSLLERSTWAELGRELWCKGGTIYRVEWVVWPPAQFLNFYVLPLRYRVFFDNLISFGFDVYSPYIKYRDQRTHVSHS</sequence>